<gene>
    <name evidence="1" type="ORF">VSP0166_LOCUS4061</name>
</gene>
<proteinExistence type="predicted"/>
<accession>A0A7S4M8Z6</accession>
<organism evidence="1">
    <name type="scientific">Vannella robusta</name>
    <dbReference type="NCBI Taxonomy" id="1487602"/>
    <lineage>
        <taxon>Eukaryota</taxon>
        <taxon>Amoebozoa</taxon>
        <taxon>Discosea</taxon>
        <taxon>Flabellinia</taxon>
        <taxon>Vannellidae</taxon>
        <taxon>Vannella</taxon>
    </lineage>
</organism>
<dbReference type="EMBL" id="HBKP01005692">
    <property type="protein sequence ID" value="CAE2207968.1"/>
    <property type="molecule type" value="Transcribed_RNA"/>
</dbReference>
<protein>
    <submittedName>
        <fullName evidence="1">Uncharacterized protein</fullName>
    </submittedName>
</protein>
<dbReference type="Gene3D" id="2.40.128.20">
    <property type="match status" value="1"/>
</dbReference>
<evidence type="ECO:0000313" key="1">
    <source>
        <dbReference type="EMBL" id="CAE2207968.1"/>
    </source>
</evidence>
<reference evidence="1" key="1">
    <citation type="submission" date="2021-01" db="EMBL/GenBank/DDBJ databases">
        <authorList>
            <person name="Corre E."/>
            <person name="Pelletier E."/>
            <person name="Niang G."/>
            <person name="Scheremetjew M."/>
            <person name="Finn R."/>
            <person name="Kale V."/>
            <person name="Holt S."/>
            <person name="Cochrane G."/>
            <person name="Meng A."/>
            <person name="Brown T."/>
            <person name="Cohen L."/>
        </authorList>
    </citation>
    <scope>NUCLEOTIDE SEQUENCE</scope>
    <source>
        <strain evidence="1">DIVA3 518/3/11/1/6</strain>
    </source>
</reference>
<dbReference type="InterPro" id="IPR012674">
    <property type="entry name" value="Calycin"/>
</dbReference>
<dbReference type="SUPFAM" id="SSF50814">
    <property type="entry name" value="Lipocalins"/>
    <property type="match status" value="1"/>
</dbReference>
<sequence length="159" mass="18492">MTVDIIDFSGKWKRTHVGELYDDFWKLQGHSWVKRKLAAKAHLHRTIEQSRFNVESDTQVFAGLLTISSSYPIHKSEEMAEKSRNEGNVVREEANGKVAHLVAWFDSTTKELCLYRTFENETYTVLFKHKLMDYDTLHLTLTASNQNESVTTSTTYQRE</sequence>
<dbReference type="AlphaFoldDB" id="A0A7S4M8Z6"/>
<name>A0A7S4M8Z6_9EUKA</name>